<proteinExistence type="predicted"/>
<name>A0A438F4I3_VITVI</name>
<dbReference type="EMBL" id="QGNW01001124">
    <property type="protein sequence ID" value="RVW54863.1"/>
    <property type="molecule type" value="Genomic_DNA"/>
</dbReference>
<dbReference type="InterPro" id="IPR046625">
    <property type="entry name" value="DUF6737"/>
</dbReference>
<evidence type="ECO:0000256" key="1">
    <source>
        <dbReference type="SAM" id="Phobius"/>
    </source>
</evidence>
<dbReference type="PANTHER" id="PTHR36046:SF1">
    <property type="entry name" value="DUF6737 DOMAIN-CONTAINING PROTEIN"/>
    <property type="match status" value="1"/>
</dbReference>
<sequence length="149" mass="17219">MGIDFLEEAVLVQGRKIGSSLRAASQSSQFISCVRFVTPKKANGYGDIPSNMTFTEEDYSRQVWRLRWRMVIARAETERGFWSEPRKRYQNIMGRYYKAVGCQPWTIMLTGVSAIACSWLILHSAVITSLVLSVISLWWYIFLYSYPKV</sequence>
<feature type="transmembrane region" description="Helical" evidence="1">
    <location>
        <begin position="127"/>
        <end position="146"/>
    </location>
</feature>
<dbReference type="Pfam" id="PF20522">
    <property type="entry name" value="DUF6737"/>
    <property type="match status" value="1"/>
</dbReference>
<reference evidence="3 4" key="1">
    <citation type="journal article" date="2018" name="PLoS Genet.">
        <title>Population sequencing reveals clonal diversity and ancestral inbreeding in the grapevine cultivar Chardonnay.</title>
        <authorList>
            <person name="Roach M.J."/>
            <person name="Johnson D.L."/>
            <person name="Bohlmann J."/>
            <person name="van Vuuren H.J."/>
            <person name="Jones S.J."/>
            <person name="Pretorius I.S."/>
            <person name="Schmidt S.A."/>
            <person name="Borneman A.R."/>
        </authorList>
    </citation>
    <scope>NUCLEOTIDE SEQUENCE [LARGE SCALE GENOMIC DNA]</scope>
    <source>
        <strain evidence="4">cv. Chardonnay</strain>
        <tissue evidence="3">Leaf</tissue>
    </source>
</reference>
<dbReference type="PANTHER" id="PTHR36046">
    <property type="entry name" value="PROTEIN, PUTATIVE-RELATED"/>
    <property type="match status" value="1"/>
</dbReference>
<protein>
    <recommendedName>
        <fullName evidence="2">DUF6737 domain-containing protein</fullName>
    </recommendedName>
</protein>
<dbReference type="AlphaFoldDB" id="A0A438F4I3"/>
<dbReference type="Proteomes" id="UP000288805">
    <property type="component" value="Unassembled WGS sequence"/>
</dbReference>
<evidence type="ECO:0000259" key="2">
    <source>
        <dbReference type="Pfam" id="PF20522"/>
    </source>
</evidence>
<gene>
    <name evidence="3" type="ORF">CK203_071529</name>
</gene>
<evidence type="ECO:0000313" key="4">
    <source>
        <dbReference type="Proteomes" id="UP000288805"/>
    </source>
</evidence>
<organism evidence="3 4">
    <name type="scientific">Vitis vinifera</name>
    <name type="common">Grape</name>
    <dbReference type="NCBI Taxonomy" id="29760"/>
    <lineage>
        <taxon>Eukaryota</taxon>
        <taxon>Viridiplantae</taxon>
        <taxon>Streptophyta</taxon>
        <taxon>Embryophyta</taxon>
        <taxon>Tracheophyta</taxon>
        <taxon>Spermatophyta</taxon>
        <taxon>Magnoliopsida</taxon>
        <taxon>eudicotyledons</taxon>
        <taxon>Gunneridae</taxon>
        <taxon>Pentapetalae</taxon>
        <taxon>rosids</taxon>
        <taxon>Vitales</taxon>
        <taxon>Vitaceae</taxon>
        <taxon>Viteae</taxon>
        <taxon>Vitis</taxon>
    </lineage>
</organism>
<evidence type="ECO:0000313" key="3">
    <source>
        <dbReference type="EMBL" id="RVW54863.1"/>
    </source>
</evidence>
<feature type="domain" description="DUF6737" evidence="2">
    <location>
        <begin position="97"/>
        <end position="148"/>
    </location>
</feature>
<keyword evidence="1" id="KW-0812">Transmembrane</keyword>
<keyword evidence="1" id="KW-0472">Membrane</keyword>
<keyword evidence="1" id="KW-1133">Transmembrane helix</keyword>
<comment type="caution">
    <text evidence="3">The sequence shown here is derived from an EMBL/GenBank/DDBJ whole genome shotgun (WGS) entry which is preliminary data.</text>
</comment>
<accession>A0A438F4I3</accession>